<protein>
    <submittedName>
        <fullName evidence="3">Uncharacterized protein</fullName>
    </submittedName>
</protein>
<dbReference type="Proteomes" id="UP000011115">
    <property type="component" value="Unassembled WGS sequence"/>
</dbReference>
<evidence type="ECO:0000256" key="1">
    <source>
        <dbReference type="SAM" id="Coils"/>
    </source>
</evidence>
<feature type="coiled-coil region" evidence="1">
    <location>
        <begin position="83"/>
        <end position="110"/>
    </location>
</feature>
<evidence type="ECO:0000256" key="2">
    <source>
        <dbReference type="SAM" id="MobiDB-lite"/>
    </source>
</evidence>
<dbReference type="HOGENOM" id="CLU_1868741_0_0_1"/>
<organism evidence="3 4">
    <name type="scientific">Solanum tuberosum</name>
    <name type="common">Potato</name>
    <dbReference type="NCBI Taxonomy" id="4113"/>
    <lineage>
        <taxon>Eukaryota</taxon>
        <taxon>Viridiplantae</taxon>
        <taxon>Streptophyta</taxon>
        <taxon>Embryophyta</taxon>
        <taxon>Tracheophyta</taxon>
        <taxon>Spermatophyta</taxon>
        <taxon>Magnoliopsida</taxon>
        <taxon>eudicotyledons</taxon>
        <taxon>Gunneridae</taxon>
        <taxon>Pentapetalae</taxon>
        <taxon>asterids</taxon>
        <taxon>lamiids</taxon>
        <taxon>Solanales</taxon>
        <taxon>Solanaceae</taxon>
        <taxon>Solanoideae</taxon>
        <taxon>Solaneae</taxon>
        <taxon>Solanum</taxon>
    </lineage>
</organism>
<dbReference type="PaxDb" id="4113-PGSC0003DMT400067016"/>
<proteinExistence type="predicted"/>
<sequence length="137" mass="15766">MARYAIMNEETVAMRKEHDAFNNDITLRLQKLHEKYPFFNQEATNNQKGLQIPFPAKVQRKAAMSDNNEEIDLTDVVVAHPVLADQNELIMQLMQQIAEMRVEMQRKQDLPPPIFTFNAQLDGRPPAQIPPPNVEQA</sequence>
<dbReference type="AlphaFoldDB" id="M1CGJ6"/>
<keyword evidence="4" id="KW-1185">Reference proteome</keyword>
<evidence type="ECO:0000313" key="4">
    <source>
        <dbReference type="Proteomes" id="UP000011115"/>
    </source>
</evidence>
<accession>M1CGJ6</accession>
<dbReference type="InParanoid" id="M1CGJ6"/>
<dbReference type="Gramene" id="PGSC0003DMT400067016">
    <property type="protein sequence ID" value="PGSC0003DMT400067016"/>
    <property type="gene ID" value="PGSC0003DMG400026047"/>
</dbReference>
<name>M1CGJ6_SOLTU</name>
<feature type="compositionally biased region" description="Pro residues" evidence="2">
    <location>
        <begin position="127"/>
        <end position="137"/>
    </location>
</feature>
<reference evidence="3" key="2">
    <citation type="submission" date="2015-06" db="UniProtKB">
        <authorList>
            <consortium name="EnsemblPlants"/>
        </authorList>
    </citation>
    <scope>IDENTIFICATION</scope>
    <source>
        <strain evidence="3">DM1-3 516 R44</strain>
    </source>
</reference>
<reference evidence="4" key="1">
    <citation type="journal article" date="2011" name="Nature">
        <title>Genome sequence and analysis of the tuber crop potato.</title>
        <authorList>
            <consortium name="The Potato Genome Sequencing Consortium"/>
        </authorList>
    </citation>
    <scope>NUCLEOTIDE SEQUENCE [LARGE SCALE GENOMIC DNA]</scope>
    <source>
        <strain evidence="4">cv. DM1-3 516 R44</strain>
    </source>
</reference>
<keyword evidence="1" id="KW-0175">Coiled coil</keyword>
<dbReference type="EnsemblPlants" id="PGSC0003DMT400067016">
    <property type="protein sequence ID" value="PGSC0003DMT400067016"/>
    <property type="gene ID" value="PGSC0003DMG400026047"/>
</dbReference>
<evidence type="ECO:0000313" key="3">
    <source>
        <dbReference type="EnsemblPlants" id="PGSC0003DMT400067016"/>
    </source>
</evidence>
<feature type="region of interest" description="Disordered" evidence="2">
    <location>
        <begin position="118"/>
        <end position="137"/>
    </location>
</feature>